<reference evidence="2" key="2">
    <citation type="submission" date="2018-02" db="EMBL/GenBank/DDBJ databases">
        <title>Phenotypic characterization and whole genome analysis of multidrug-resistant, extended-spectrum beta-lactamase-producing bacteria isolated from dogs in Germany.</title>
        <authorList>
            <person name="Williamson C."/>
        </authorList>
    </citation>
    <scope>NUCLEOTIDE SEQUENCE [LARGE SCALE GENOMIC DNA]</scope>
    <source>
        <strain evidence="2">AFG_SD03_1510_Ahy_093</strain>
    </source>
</reference>
<dbReference type="Proteomes" id="UP000253075">
    <property type="component" value="Unassembled WGS sequence"/>
</dbReference>
<accession>A0ABD7G7R3</accession>
<evidence type="ECO:0000313" key="2">
    <source>
        <dbReference type="Proteomes" id="UP000253075"/>
    </source>
</evidence>
<evidence type="ECO:0000313" key="1">
    <source>
        <dbReference type="EMBL" id="RCF49083.1"/>
    </source>
</evidence>
<dbReference type="AlphaFoldDB" id="A0ABD7G7R3"/>
<reference evidence="1 2" key="1">
    <citation type="journal article" date="2018" name="PLoS ONE">
        <title>Phenotypic characterization and whole genome analysis of extended-spectrum beta-lactamase-producing bacteria isolated from dogs in Germany.</title>
        <authorList>
            <person name="Boehmer T."/>
            <person name="Vogler A.J."/>
            <person name="Thomas A."/>
            <person name="Sauer S."/>
            <person name="Hergenroether M."/>
            <person name="Straubinger R.K."/>
            <person name="Birdsell D."/>
            <person name="Keim P."/>
            <person name="Sahl J.W."/>
            <person name="Williamson C.H."/>
            <person name="Riehm J.M."/>
        </authorList>
    </citation>
    <scope>NUCLEOTIDE SEQUENCE [LARGE SCALE GENOMIC DNA]</scope>
    <source>
        <strain evidence="1 2">AFG_SD03_1510_Ahy_093</strain>
    </source>
</reference>
<gene>
    <name evidence="1" type="ORF">C6C11_11620</name>
</gene>
<name>A0ABD7G7R3_AERHY</name>
<protein>
    <submittedName>
        <fullName evidence="1">Uncharacterized protein</fullName>
    </submittedName>
</protein>
<organism evidence="1 2">
    <name type="scientific">Aeromonas hydrophila</name>
    <dbReference type="NCBI Taxonomy" id="644"/>
    <lineage>
        <taxon>Bacteria</taxon>
        <taxon>Pseudomonadati</taxon>
        <taxon>Pseudomonadota</taxon>
        <taxon>Gammaproteobacteria</taxon>
        <taxon>Aeromonadales</taxon>
        <taxon>Aeromonadaceae</taxon>
        <taxon>Aeromonas</taxon>
    </lineage>
</organism>
<proteinExistence type="predicted"/>
<sequence>MAGKITPSPYPLRHINLPKQMEKGASGALF</sequence>
<comment type="caution">
    <text evidence="1">The sequence shown here is derived from an EMBL/GenBank/DDBJ whole genome shotgun (WGS) entry which is preliminary data.</text>
</comment>
<dbReference type="EMBL" id="PUTQ01000015">
    <property type="protein sequence ID" value="RCF49083.1"/>
    <property type="molecule type" value="Genomic_DNA"/>
</dbReference>